<evidence type="ECO:0000313" key="2">
    <source>
        <dbReference type="EMBL" id="CAH1801278.1"/>
    </source>
</evidence>
<feature type="compositionally biased region" description="Basic and acidic residues" evidence="1">
    <location>
        <begin position="209"/>
        <end position="224"/>
    </location>
</feature>
<feature type="compositionally biased region" description="Basic and acidic residues" evidence="1">
    <location>
        <begin position="187"/>
        <end position="200"/>
    </location>
</feature>
<feature type="compositionally biased region" description="Basic and acidic residues" evidence="1">
    <location>
        <begin position="316"/>
        <end position="330"/>
    </location>
</feature>
<feature type="non-terminal residue" evidence="2">
    <location>
        <position position="1"/>
    </location>
</feature>
<gene>
    <name evidence="2" type="ORF">OFUS_LOCUS25085</name>
</gene>
<dbReference type="Proteomes" id="UP000749559">
    <property type="component" value="Unassembled WGS sequence"/>
</dbReference>
<feature type="region of interest" description="Disordered" evidence="1">
    <location>
        <begin position="316"/>
        <end position="339"/>
    </location>
</feature>
<feature type="compositionally biased region" description="Basic and acidic residues" evidence="1">
    <location>
        <begin position="55"/>
        <end position="86"/>
    </location>
</feature>
<accession>A0A8S4Q5Q8</accession>
<feature type="region of interest" description="Disordered" evidence="1">
    <location>
        <begin position="187"/>
        <end position="237"/>
    </location>
</feature>
<name>A0A8S4Q5Q8_OWEFU</name>
<feature type="region of interest" description="Disordered" evidence="1">
    <location>
        <begin position="53"/>
        <end position="95"/>
    </location>
</feature>
<comment type="caution">
    <text evidence="2">The sequence shown here is derived from an EMBL/GenBank/DDBJ whole genome shotgun (WGS) entry which is preliminary data.</text>
</comment>
<reference evidence="2" key="1">
    <citation type="submission" date="2022-03" db="EMBL/GenBank/DDBJ databases">
        <authorList>
            <person name="Martin C."/>
        </authorList>
    </citation>
    <scope>NUCLEOTIDE SEQUENCE</scope>
</reference>
<feature type="region of interest" description="Disordered" evidence="1">
    <location>
        <begin position="265"/>
        <end position="290"/>
    </location>
</feature>
<dbReference type="AlphaFoldDB" id="A0A8S4Q5Q8"/>
<evidence type="ECO:0000256" key="1">
    <source>
        <dbReference type="SAM" id="MobiDB-lite"/>
    </source>
</evidence>
<proteinExistence type="predicted"/>
<sequence>VVIATIAAVILTCRKSYKVKVPSHRYLTRPPGIASLMRIGRTNVEANTYKIDNQTNKDIKTHQTGSDHNDTMDEESKTRGGDNELHEADEDTDSGESYQNVNVMRELEIMNNEETTFNQQENNVFKFQSQGDNTEFQIQNEENEDVLELPESNDDINHHHSGEININDEINKNEQVYMRDEVMDEEPHANKMDTATKTRETCPPGSDCKNTRDEKSKTSGHENEAYETGTDSDSYQDTCVTREVETMNNEEAISLKQENNVLKYQSHRDNSELQNEQEENDPAIPNSIGDINNHHSKAKINMNDDIYTDTELMDAEPHAHNPKARRDEMIPRGQNTFAN</sequence>
<protein>
    <submittedName>
        <fullName evidence="2">Uncharacterized protein</fullName>
    </submittedName>
</protein>
<feature type="non-terminal residue" evidence="2">
    <location>
        <position position="339"/>
    </location>
</feature>
<dbReference type="EMBL" id="CAIIXF020000012">
    <property type="protein sequence ID" value="CAH1801278.1"/>
    <property type="molecule type" value="Genomic_DNA"/>
</dbReference>
<evidence type="ECO:0000313" key="3">
    <source>
        <dbReference type="Proteomes" id="UP000749559"/>
    </source>
</evidence>
<keyword evidence="3" id="KW-1185">Reference proteome</keyword>
<organism evidence="2 3">
    <name type="scientific">Owenia fusiformis</name>
    <name type="common">Polychaete worm</name>
    <dbReference type="NCBI Taxonomy" id="6347"/>
    <lineage>
        <taxon>Eukaryota</taxon>
        <taxon>Metazoa</taxon>
        <taxon>Spiralia</taxon>
        <taxon>Lophotrochozoa</taxon>
        <taxon>Annelida</taxon>
        <taxon>Polychaeta</taxon>
        <taxon>Sedentaria</taxon>
        <taxon>Canalipalpata</taxon>
        <taxon>Sabellida</taxon>
        <taxon>Oweniida</taxon>
        <taxon>Oweniidae</taxon>
        <taxon>Owenia</taxon>
    </lineage>
</organism>